<dbReference type="PROSITE" id="PS00211">
    <property type="entry name" value="ABC_TRANSPORTER_1"/>
    <property type="match status" value="1"/>
</dbReference>
<reference evidence="14" key="1">
    <citation type="journal article" date="2023" name="Mol. Phylogenet. Evol.">
        <title>Genome-scale phylogeny and comparative genomics of the fungal order Sordariales.</title>
        <authorList>
            <person name="Hensen N."/>
            <person name="Bonometti L."/>
            <person name="Westerberg I."/>
            <person name="Brannstrom I.O."/>
            <person name="Guillou S."/>
            <person name="Cros-Aarteil S."/>
            <person name="Calhoun S."/>
            <person name="Haridas S."/>
            <person name="Kuo A."/>
            <person name="Mondo S."/>
            <person name="Pangilinan J."/>
            <person name="Riley R."/>
            <person name="LaButti K."/>
            <person name="Andreopoulos B."/>
            <person name="Lipzen A."/>
            <person name="Chen C."/>
            <person name="Yan M."/>
            <person name="Daum C."/>
            <person name="Ng V."/>
            <person name="Clum A."/>
            <person name="Steindorff A."/>
            <person name="Ohm R.A."/>
            <person name="Martin F."/>
            <person name="Silar P."/>
            <person name="Natvig D.O."/>
            <person name="Lalanne C."/>
            <person name="Gautier V."/>
            <person name="Ament-Velasquez S.L."/>
            <person name="Kruys A."/>
            <person name="Hutchinson M.I."/>
            <person name="Powell A.J."/>
            <person name="Barry K."/>
            <person name="Miller A.N."/>
            <person name="Grigoriev I.V."/>
            <person name="Debuchy R."/>
            <person name="Gladieux P."/>
            <person name="Hiltunen Thoren M."/>
            <person name="Johannesson H."/>
        </authorList>
    </citation>
    <scope>NUCLEOTIDE SEQUENCE</scope>
    <source>
        <strain evidence="14">CBS 958.72</strain>
    </source>
</reference>
<feature type="transmembrane region" description="Helical" evidence="11">
    <location>
        <begin position="262"/>
        <end position="281"/>
    </location>
</feature>
<feature type="domain" description="ABC transmembrane type-1" evidence="13">
    <location>
        <begin position="879"/>
        <end position="1182"/>
    </location>
</feature>
<organism evidence="14 15">
    <name type="scientific">Lasiosphaeria ovina</name>
    <dbReference type="NCBI Taxonomy" id="92902"/>
    <lineage>
        <taxon>Eukaryota</taxon>
        <taxon>Fungi</taxon>
        <taxon>Dikarya</taxon>
        <taxon>Ascomycota</taxon>
        <taxon>Pezizomycotina</taxon>
        <taxon>Sordariomycetes</taxon>
        <taxon>Sordariomycetidae</taxon>
        <taxon>Sordariales</taxon>
        <taxon>Lasiosphaeriaceae</taxon>
        <taxon>Lasiosphaeria</taxon>
    </lineage>
</organism>
<feature type="domain" description="ABC transporter" evidence="12">
    <location>
        <begin position="1216"/>
        <end position="1528"/>
    </location>
</feature>
<protein>
    <recommendedName>
        <fullName evidence="16">ATP-dependent bile acid permease</fullName>
    </recommendedName>
</protein>
<gene>
    <name evidence="14" type="ORF">B0T24DRAFT_584775</name>
</gene>
<feature type="transmembrane region" description="Helical" evidence="11">
    <location>
        <begin position="874"/>
        <end position="893"/>
    </location>
</feature>
<dbReference type="GO" id="GO:0016020">
    <property type="term" value="C:membrane"/>
    <property type="evidence" value="ECO:0007669"/>
    <property type="project" value="UniProtKB-SubCell"/>
</dbReference>
<dbReference type="PROSITE" id="PS50893">
    <property type="entry name" value="ABC_TRANSPORTER_2"/>
    <property type="match status" value="2"/>
</dbReference>
<dbReference type="PROSITE" id="PS50929">
    <property type="entry name" value="ABC_TM1F"/>
    <property type="match status" value="2"/>
</dbReference>
<dbReference type="InterPro" id="IPR036640">
    <property type="entry name" value="ABC1_TM_sf"/>
</dbReference>
<keyword evidence="4 11" id="KW-0812">Transmembrane</keyword>
<feature type="transmembrane region" description="Helical" evidence="11">
    <location>
        <begin position="70"/>
        <end position="95"/>
    </location>
</feature>
<dbReference type="FunFam" id="1.20.1560.10:FF:000013">
    <property type="entry name" value="ABC transporter C family member 2"/>
    <property type="match status" value="1"/>
</dbReference>
<evidence type="ECO:0000256" key="5">
    <source>
        <dbReference type="ARBA" id="ARBA00022737"/>
    </source>
</evidence>
<dbReference type="GO" id="GO:0005737">
    <property type="term" value="C:cytoplasm"/>
    <property type="evidence" value="ECO:0007669"/>
    <property type="project" value="UniProtKB-ARBA"/>
</dbReference>
<comment type="similarity">
    <text evidence="2">Belongs to the ABC transporter superfamily. ABCC family. Conjugate transporter (TC 3.A.1.208) subfamily.</text>
</comment>
<evidence type="ECO:0000256" key="9">
    <source>
        <dbReference type="ARBA" id="ARBA00023136"/>
    </source>
</evidence>
<evidence type="ECO:0000256" key="6">
    <source>
        <dbReference type="ARBA" id="ARBA00022741"/>
    </source>
</evidence>
<name>A0AAE0JV84_9PEZI</name>
<dbReference type="Gene3D" id="3.40.50.300">
    <property type="entry name" value="P-loop containing nucleotide triphosphate hydrolases"/>
    <property type="match status" value="2"/>
</dbReference>
<evidence type="ECO:0000256" key="8">
    <source>
        <dbReference type="ARBA" id="ARBA00022989"/>
    </source>
</evidence>
<dbReference type="Proteomes" id="UP001287356">
    <property type="component" value="Unassembled WGS sequence"/>
</dbReference>
<feature type="compositionally biased region" description="Basic and acidic residues" evidence="10">
    <location>
        <begin position="843"/>
        <end position="855"/>
    </location>
</feature>
<feature type="transmembrane region" description="Helical" evidence="11">
    <location>
        <begin position="478"/>
        <end position="501"/>
    </location>
</feature>
<dbReference type="Pfam" id="PF00005">
    <property type="entry name" value="ABC_tran"/>
    <property type="match status" value="3"/>
</dbReference>
<keyword evidence="15" id="KW-1185">Reference proteome</keyword>
<evidence type="ECO:0000313" key="15">
    <source>
        <dbReference type="Proteomes" id="UP001287356"/>
    </source>
</evidence>
<evidence type="ECO:0000259" key="12">
    <source>
        <dbReference type="PROSITE" id="PS50893"/>
    </source>
</evidence>
<feature type="transmembrane region" description="Helical" evidence="11">
    <location>
        <begin position="381"/>
        <end position="408"/>
    </location>
</feature>
<feature type="transmembrane region" description="Helical" evidence="11">
    <location>
        <begin position="115"/>
        <end position="137"/>
    </location>
</feature>
<evidence type="ECO:0000256" key="11">
    <source>
        <dbReference type="SAM" id="Phobius"/>
    </source>
</evidence>
<dbReference type="SMART" id="SM00382">
    <property type="entry name" value="AAA"/>
    <property type="match status" value="2"/>
</dbReference>
<dbReference type="InterPro" id="IPR003593">
    <property type="entry name" value="AAA+_ATPase"/>
</dbReference>
<dbReference type="InterPro" id="IPR017871">
    <property type="entry name" value="ABC_transporter-like_CS"/>
</dbReference>
<feature type="region of interest" description="Disordered" evidence="10">
    <location>
        <begin position="324"/>
        <end position="347"/>
    </location>
</feature>
<dbReference type="GO" id="GO:0005524">
    <property type="term" value="F:ATP binding"/>
    <property type="evidence" value="ECO:0007669"/>
    <property type="project" value="UniProtKB-KW"/>
</dbReference>
<feature type="region of interest" description="Disordered" evidence="10">
    <location>
        <begin position="1342"/>
        <end position="1405"/>
    </location>
</feature>
<dbReference type="GO" id="GO:0140359">
    <property type="term" value="F:ABC-type transporter activity"/>
    <property type="evidence" value="ECO:0007669"/>
    <property type="project" value="InterPro"/>
</dbReference>
<evidence type="ECO:0000313" key="14">
    <source>
        <dbReference type="EMBL" id="KAK3362075.1"/>
    </source>
</evidence>
<dbReference type="SUPFAM" id="SSF90123">
    <property type="entry name" value="ABC transporter transmembrane region"/>
    <property type="match status" value="2"/>
</dbReference>
<feature type="domain" description="ABC transporter" evidence="12">
    <location>
        <begin position="582"/>
        <end position="824"/>
    </location>
</feature>
<evidence type="ECO:0000256" key="1">
    <source>
        <dbReference type="ARBA" id="ARBA00004141"/>
    </source>
</evidence>
<dbReference type="GO" id="GO:0016887">
    <property type="term" value="F:ATP hydrolysis activity"/>
    <property type="evidence" value="ECO:0007669"/>
    <property type="project" value="InterPro"/>
</dbReference>
<dbReference type="InterPro" id="IPR011527">
    <property type="entry name" value="ABC1_TM_dom"/>
</dbReference>
<evidence type="ECO:0008006" key="16">
    <source>
        <dbReference type="Google" id="ProtNLM"/>
    </source>
</evidence>
<feature type="transmembrane region" description="Helical" evidence="11">
    <location>
        <begin position="224"/>
        <end position="250"/>
    </location>
</feature>
<comment type="subcellular location">
    <subcellularLocation>
        <location evidence="1">Membrane</location>
        <topology evidence="1">Multi-pass membrane protein</topology>
    </subcellularLocation>
</comment>
<comment type="caution">
    <text evidence="14">The sequence shown here is derived from an EMBL/GenBank/DDBJ whole genome shotgun (WGS) entry which is preliminary data.</text>
</comment>
<dbReference type="SUPFAM" id="SSF52540">
    <property type="entry name" value="P-loop containing nucleoside triphosphate hydrolases"/>
    <property type="match status" value="2"/>
</dbReference>
<dbReference type="InterPro" id="IPR050173">
    <property type="entry name" value="ABC_transporter_C-like"/>
</dbReference>
<keyword evidence="7" id="KW-0067">ATP-binding</keyword>
<dbReference type="Gene3D" id="1.20.1560.10">
    <property type="entry name" value="ABC transporter type 1, transmembrane domain"/>
    <property type="match status" value="2"/>
</dbReference>
<dbReference type="CDD" id="cd18596">
    <property type="entry name" value="ABC_6TM_VMR1_D1_like"/>
    <property type="match status" value="1"/>
</dbReference>
<dbReference type="CDD" id="cd18604">
    <property type="entry name" value="ABC_6TM_VMR1_D2_like"/>
    <property type="match status" value="1"/>
</dbReference>
<sequence length="1599" mass="173695">MDQNVAREVARVVAVVCVGLLTAPAISYGWKMKARLGGYVPVNVAEHYEDRDGVATEASTQSYSDVKARIAVWLGVCIGLVSSFASMVVALTLLQPPGHQTSSSLLSKLSSWADLLSWDLLCLAQLVSAVSAACAFASFPRRPDVYYRGQLVDQQHTVSLLAFFLFSWNQAVFGVAKERQVEIEDMPGLDFRTRSTNLQSRFLEGCGDGPLWRKLVRFGTRDLVLQWSLTLLVSLLSMFPQLVLFNFLSTIESIQGRMSSHLVLYLWVSGLLASQFLQAVATNMLKWVTVTRLEIPVGSLLQSLVFSKALRQYDLAALHPVEGEGEGDNNKRIEGASRKKEGDRRSQEAGQSVVALAKLDSSIVANFCQYNNDLPMALFKLALVGGFLVHLMGWTPVLCGMGATALVLPLSIGTSRKLRVLNASLMKSRDGKTNLLDEALQGIRQIKYSALEPHLEEKILANRNDELKQLRKVSMWQCLHVFLTSLGPLLLASIAFFVYLWQQGTQTKASVVFTALGLFEQLEEAVRLLPPLHSVLLQAWTSASRLEKYLGQPDKGPGSEPGKAVAFKHATVTWPSLRKTETPAEDLAEQPKARSRLTDVTLEFPNGELSVVTGKTGSGKSLLLAAILGEARLVAGRVYVPSPPLFLKRPESIPDSQWVVPQLTCLVSQTPWIESGTLRDNILFGLPLVERRYRKVIAACALEKDIELLADSDSTEVGSRGVTLSGGQRWRVALARALYSRAGILVLDDVLSAVDAHVARYIVDEALSGELAHGRTRILATHHPELVLSRASYLVHLRGGHVESAGSLLSDYKAVAFAIASATELVSEPSETGQPRLPGARENTGRDRQDKEKRQTGPVNWGVYKAYFEISGGALFWGGGIAVILFLNLLGVARTWSLKEVSQHAAAAPKTVLMSGIDVFRVRSSLFDRESGAGGSETRIGFWMTAYVGFGFFIAFLEMLRVMVVFHIGLKASKLLFQRMVHAVLRAPLRWINKATSGRILNRFISDMTTMDMSLAQKSFALLNAVLSLVIIIGASLSVSFSVTFVGVLLFVYYIRTAQQYMDMSREVKRLNSISHSPIYEHLSSVLSGLSTIRAFRRTHFYMDRMCDLVDDSSRVSWSLCLSNRWRSLRMGTLGAFFVSAVASAVAITGVDAAQAGFSLSFALRYTKTLTSLLQALTYAELGFNSCERVMEYAAIETEPEDGQDPPAGWPSEGKIAVDSLTAAYSSDIAPVLKDLTFVVRPGERFGIVGRTGAGKSTLAAVLFRLLEPSSGAVCVDNIDISTLKLTGLRSRLAIIPQDPFLFSGTLRSSLLPAGKALGDDILLAALRRVHLIDPHSACRTTVHHQAGGGDAEAASTSLSVPYPTDISPTDQPTWGDAPTGARSENNPPAHVELGPGLESFKGRPRSNTIPDNTFADLSTPISQGGGNLSQGQRQLVCLARALLTRPRILVLDEATSAVDHATDAALQASLRREFATTGCTVIVIAHRLSTIADFDRILVLEKGQVAEIGSPRELFEEGQRLAAAKEADIKTPGDGANMVEDEGKGKARAIEAGIGERASVDAGTGAAVGKGAFHELVQKSADRDSLMNMILFPEEGGT</sequence>
<feature type="transmembrane region" description="Helical" evidence="11">
    <location>
        <begin position="12"/>
        <end position="30"/>
    </location>
</feature>
<keyword evidence="9 11" id="KW-0472">Membrane</keyword>
<evidence type="ECO:0000256" key="10">
    <source>
        <dbReference type="SAM" id="MobiDB-lite"/>
    </source>
</evidence>
<feature type="domain" description="ABC transmembrane type-1" evidence="13">
    <location>
        <begin position="377"/>
        <end position="538"/>
    </location>
</feature>
<reference evidence="14" key="2">
    <citation type="submission" date="2023-06" db="EMBL/GenBank/DDBJ databases">
        <authorList>
            <consortium name="Lawrence Berkeley National Laboratory"/>
            <person name="Haridas S."/>
            <person name="Hensen N."/>
            <person name="Bonometti L."/>
            <person name="Westerberg I."/>
            <person name="Brannstrom I.O."/>
            <person name="Guillou S."/>
            <person name="Cros-Aarteil S."/>
            <person name="Calhoun S."/>
            <person name="Kuo A."/>
            <person name="Mondo S."/>
            <person name="Pangilinan J."/>
            <person name="Riley R."/>
            <person name="Labutti K."/>
            <person name="Andreopoulos B."/>
            <person name="Lipzen A."/>
            <person name="Chen C."/>
            <person name="Yanf M."/>
            <person name="Daum C."/>
            <person name="Ng V."/>
            <person name="Clum A."/>
            <person name="Steindorff A."/>
            <person name="Ohm R."/>
            <person name="Martin F."/>
            <person name="Silar P."/>
            <person name="Natvig D."/>
            <person name="Lalanne C."/>
            <person name="Gautier V."/>
            <person name="Ament-Velasquez S.L."/>
            <person name="Kruys A."/>
            <person name="Hutchinson M.I."/>
            <person name="Powell A.J."/>
            <person name="Barry K."/>
            <person name="Miller A.N."/>
            <person name="Grigoriev I.V."/>
            <person name="Debuchy R."/>
            <person name="Gladieux P."/>
            <person name="Thoren M.H."/>
            <person name="Johannesson H."/>
        </authorList>
    </citation>
    <scope>NUCLEOTIDE SEQUENCE</scope>
    <source>
        <strain evidence="14">CBS 958.72</strain>
    </source>
</reference>
<evidence type="ECO:0000259" key="13">
    <source>
        <dbReference type="PROSITE" id="PS50929"/>
    </source>
</evidence>
<proteinExistence type="inferred from homology"/>
<feature type="compositionally biased region" description="Basic and acidic residues" evidence="10">
    <location>
        <begin position="328"/>
        <end position="347"/>
    </location>
</feature>
<feature type="transmembrane region" description="Helical" evidence="11">
    <location>
        <begin position="1132"/>
        <end position="1151"/>
    </location>
</feature>
<accession>A0AAE0JV84</accession>
<evidence type="ECO:0000256" key="2">
    <source>
        <dbReference type="ARBA" id="ARBA00009726"/>
    </source>
</evidence>
<feature type="transmembrane region" description="Helical" evidence="11">
    <location>
        <begin position="158"/>
        <end position="176"/>
    </location>
</feature>
<feature type="transmembrane region" description="Helical" evidence="11">
    <location>
        <begin position="946"/>
        <end position="970"/>
    </location>
</feature>
<keyword evidence="6" id="KW-0547">Nucleotide-binding</keyword>
<keyword evidence="3" id="KW-0813">Transport</keyword>
<dbReference type="InterPro" id="IPR027417">
    <property type="entry name" value="P-loop_NTPase"/>
</dbReference>
<feature type="region of interest" description="Disordered" evidence="10">
    <location>
        <begin position="827"/>
        <end position="855"/>
    </location>
</feature>
<evidence type="ECO:0000256" key="4">
    <source>
        <dbReference type="ARBA" id="ARBA00022692"/>
    </source>
</evidence>
<evidence type="ECO:0000256" key="3">
    <source>
        <dbReference type="ARBA" id="ARBA00022448"/>
    </source>
</evidence>
<dbReference type="PANTHER" id="PTHR24223">
    <property type="entry name" value="ATP-BINDING CASSETTE SUB-FAMILY C"/>
    <property type="match status" value="1"/>
</dbReference>
<evidence type="ECO:0000256" key="7">
    <source>
        <dbReference type="ARBA" id="ARBA00022840"/>
    </source>
</evidence>
<dbReference type="Pfam" id="PF00664">
    <property type="entry name" value="ABC_membrane"/>
    <property type="match status" value="2"/>
</dbReference>
<dbReference type="CDD" id="cd03250">
    <property type="entry name" value="ABCC_MRP_domain1"/>
    <property type="match status" value="1"/>
</dbReference>
<feature type="transmembrane region" description="Helical" evidence="11">
    <location>
        <begin position="1021"/>
        <end position="1054"/>
    </location>
</feature>
<dbReference type="EMBL" id="JAULSN010000010">
    <property type="protein sequence ID" value="KAK3362075.1"/>
    <property type="molecule type" value="Genomic_DNA"/>
</dbReference>
<keyword evidence="8 11" id="KW-1133">Transmembrane helix</keyword>
<dbReference type="PANTHER" id="PTHR24223:SF456">
    <property type="entry name" value="MULTIDRUG RESISTANCE-ASSOCIATED PROTEIN LETHAL(2)03659"/>
    <property type="match status" value="1"/>
</dbReference>
<keyword evidence="5" id="KW-0677">Repeat</keyword>
<dbReference type="CDD" id="cd03244">
    <property type="entry name" value="ABCC_MRP_domain2"/>
    <property type="match status" value="1"/>
</dbReference>
<dbReference type="InterPro" id="IPR003439">
    <property type="entry name" value="ABC_transporter-like_ATP-bd"/>
</dbReference>